<accession>A0ABP4RLQ0</accession>
<dbReference type="Pfam" id="PF00753">
    <property type="entry name" value="Lactamase_B"/>
    <property type="match status" value="1"/>
</dbReference>
<dbReference type="RefSeq" id="WP_346109878.1">
    <property type="nucleotide sequence ID" value="NZ_BAAAMU010000050.1"/>
</dbReference>
<organism evidence="2 3">
    <name type="scientific">Nonomuraea maheshkhaliensis</name>
    <dbReference type="NCBI Taxonomy" id="419590"/>
    <lineage>
        <taxon>Bacteria</taxon>
        <taxon>Bacillati</taxon>
        <taxon>Actinomycetota</taxon>
        <taxon>Actinomycetes</taxon>
        <taxon>Streptosporangiales</taxon>
        <taxon>Streptosporangiaceae</taxon>
        <taxon>Nonomuraea</taxon>
    </lineage>
</organism>
<dbReference type="InterPro" id="IPR036866">
    <property type="entry name" value="RibonucZ/Hydroxyglut_hydro"/>
</dbReference>
<evidence type="ECO:0000313" key="2">
    <source>
        <dbReference type="EMBL" id="GAA1654645.1"/>
    </source>
</evidence>
<protein>
    <submittedName>
        <fullName evidence="2">MBL fold metallo-hydrolase</fullName>
    </submittedName>
</protein>
<dbReference type="Proteomes" id="UP001500064">
    <property type="component" value="Unassembled WGS sequence"/>
</dbReference>
<dbReference type="InterPro" id="IPR050855">
    <property type="entry name" value="NDM-1-like"/>
</dbReference>
<sequence length="264" mass="28941">MSVRPEEIARQVYRLETGHGLTEANVYLVGSRSGWVLIDTAWAGRAPDIQAAAASLFGPGSRPEAILLTHIHPDHSGAAPALAAAWHVFVHVHPEELRFAPGRYLPEYAHPLDRRVIAPLLRLVPRRRLEAMRAGNSLEGAVVGYEPDEGVPGLTGWTCVPTPGHTPGHVAFLRSADGVLISGDAVVTVELNSPRGFLRPRLSGPPRYTTWDWDRARRSVEELVEWQPRLLAPGHGRPASALGGRGLRDLARRMRRLSLTRGPR</sequence>
<gene>
    <name evidence="2" type="ORF">GCM10009733_060110</name>
</gene>
<comment type="caution">
    <text evidence="2">The sequence shown here is derived from an EMBL/GenBank/DDBJ whole genome shotgun (WGS) entry which is preliminary data.</text>
</comment>
<dbReference type="PANTHER" id="PTHR42951">
    <property type="entry name" value="METALLO-BETA-LACTAMASE DOMAIN-CONTAINING"/>
    <property type="match status" value="1"/>
</dbReference>
<evidence type="ECO:0000259" key="1">
    <source>
        <dbReference type="SMART" id="SM00849"/>
    </source>
</evidence>
<proteinExistence type="predicted"/>
<dbReference type="InterPro" id="IPR001279">
    <property type="entry name" value="Metallo-B-lactamas"/>
</dbReference>
<evidence type="ECO:0000313" key="3">
    <source>
        <dbReference type="Proteomes" id="UP001500064"/>
    </source>
</evidence>
<reference evidence="3" key="1">
    <citation type="journal article" date="2019" name="Int. J. Syst. Evol. Microbiol.">
        <title>The Global Catalogue of Microorganisms (GCM) 10K type strain sequencing project: providing services to taxonomists for standard genome sequencing and annotation.</title>
        <authorList>
            <consortium name="The Broad Institute Genomics Platform"/>
            <consortium name="The Broad Institute Genome Sequencing Center for Infectious Disease"/>
            <person name="Wu L."/>
            <person name="Ma J."/>
        </authorList>
    </citation>
    <scope>NUCLEOTIDE SEQUENCE [LARGE SCALE GENOMIC DNA]</scope>
    <source>
        <strain evidence="3">JCM 13929</strain>
    </source>
</reference>
<dbReference type="SUPFAM" id="SSF56281">
    <property type="entry name" value="Metallo-hydrolase/oxidoreductase"/>
    <property type="match status" value="1"/>
</dbReference>
<dbReference type="SMART" id="SM00849">
    <property type="entry name" value="Lactamase_B"/>
    <property type="match status" value="1"/>
</dbReference>
<dbReference type="EMBL" id="BAAAMU010000050">
    <property type="protein sequence ID" value="GAA1654645.1"/>
    <property type="molecule type" value="Genomic_DNA"/>
</dbReference>
<feature type="domain" description="Metallo-beta-lactamase" evidence="1">
    <location>
        <begin position="23"/>
        <end position="235"/>
    </location>
</feature>
<dbReference type="Gene3D" id="3.60.15.10">
    <property type="entry name" value="Ribonuclease Z/Hydroxyacylglutathione hydrolase-like"/>
    <property type="match status" value="1"/>
</dbReference>
<dbReference type="PANTHER" id="PTHR42951:SF17">
    <property type="entry name" value="METALLO-BETA-LACTAMASE DOMAIN-CONTAINING PROTEIN"/>
    <property type="match status" value="1"/>
</dbReference>
<keyword evidence="3" id="KW-1185">Reference proteome</keyword>
<dbReference type="CDD" id="cd07721">
    <property type="entry name" value="yflN-like_MBL-fold"/>
    <property type="match status" value="1"/>
</dbReference>
<name>A0ABP4RLQ0_9ACTN</name>